<accession>A0A9X2PBR2</accession>
<evidence type="ECO:0008006" key="3">
    <source>
        <dbReference type="Google" id="ProtNLM"/>
    </source>
</evidence>
<dbReference type="Pfam" id="PF13177">
    <property type="entry name" value="DNA_pol3_delta2"/>
    <property type="match status" value="1"/>
</dbReference>
<protein>
    <recommendedName>
        <fullName evidence="3">DNA polymerase III subunit delta</fullName>
    </recommendedName>
</protein>
<dbReference type="Gene3D" id="3.40.50.300">
    <property type="entry name" value="P-loop containing nucleotide triphosphate hydrolases"/>
    <property type="match status" value="1"/>
</dbReference>
<sequence length="382" mass="43544">MLFSSIPGLEEVKEKIVQAVKNNHLAHALLFHGPEGSANLKMAIALATYSLCQQPGDNDSCGTCPSCQKMSRLVHPDMNFVFPLVGESKEDEDEENKGKKTDFPSSFRGFAIETPFGNVSDWIYKNNFEKKQLNISKAAAKQIIKTISLKSFEGGYKIMLIWSSEYLNAQSANSLLKILEEPPAKTLFILVTSHPEQLLTTILSRTQKIMIRAFTDEEVMQHLIQEHKISRETAMQIAPLADGNMREAYRMVDQVGDEFTRLVRDWFRSCYSVNVNEMLEFVEIFSSKDKEAQKSLLLSGINVMREVMLDKSQLGELMRSIESDREFIHNLGVHVLDEEKLMAIYQALNETHYHIERNANVRILFADLSFRIARIMRPAQTT</sequence>
<dbReference type="EMBL" id="JANSUY010000027">
    <property type="protein sequence ID" value="MCR9017310.1"/>
    <property type="molecule type" value="Genomic_DNA"/>
</dbReference>
<dbReference type="PANTHER" id="PTHR11669:SF8">
    <property type="entry name" value="DNA POLYMERASE III SUBUNIT DELTA"/>
    <property type="match status" value="1"/>
</dbReference>
<dbReference type="InterPro" id="IPR027417">
    <property type="entry name" value="P-loop_NTPase"/>
</dbReference>
<dbReference type="SUPFAM" id="SSF52540">
    <property type="entry name" value="P-loop containing nucleoside triphosphate hydrolases"/>
    <property type="match status" value="1"/>
</dbReference>
<name>A0A9X2PBR2_9BACT</name>
<keyword evidence="2" id="KW-1185">Reference proteome</keyword>
<organism evidence="1 2">
    <name type="scientific">Aquiflexum gelatinilyticum</name>
    <dbReference type="NCBI Taxonomy" id="2961943"/>
    <lineage>
        <taxon>Bacteria</taxon>
        <taxon>Pseudomonadati</taxon>
        <taxon>Bacteroidota</taxon>
        <taxon>Cytophagia</taxon>
        <taxon>Cytophagales</taxon>
        <taxon>Cyclobacteriaceae</taxon>
        <taxon>Aquiflexum</taxon>
    </lineage>
</organism>
<dbReference type="GO" id="GO:0006261">
    <property type="term" value="P:DNA-templated DNA replication"/>
    <property type="evidence" value="ECO:0007669"/>
    <property type="project" value="TreeGrafter"/>
</dbReference>
<dbReference type="Proteomes" id="UP001142175">
    <property type="component" value="Unassembled WGS sequence"/>
</dbReference>
<reference evidence="1" key="1">
    <citation type="submission" date="2022-08" db="EMBL/GenBank/DDBJ databases">
        <authorList>
            <person name="Zhang D."/>
        </authorList>
    </citation>
    <scope>NUCLEOTIDE SEQUENCE</scope>
    <source>
        <strain evidence="1">XJ19-11</strain>
    </source>
</reference>
<evidence type="ECO:0000313" key="2">
    <source>
        <dbReference type="Proteomes" id="UP001142175"/>
    </source>
</evidence>
<evidence type="ECO:0000313" key="1">
    <source>
        <dbReference type="EMBL" id="MCR9017310.1"/>
    </source>
</evidence>
<dbReference type="PANTHER" id="PTHR11669">
    <property type="entry name" value="REPLICATION FACTOR C / DNA POLYMERASE III GAMMA-TAU SUBUNIT"/>
    <property type="match status" value="1"/>
</dbReference>
<gene>
    <name evidence="1" type="ORF">NU887_19905</name>
</gene>
<proteinExistence type="predicted"/>
<dbReference type="InterPro" id="IPR050238">
    <property type="entry name" value="DNA_Rep/Repair_Clamp_Loader"/>
</dbReference>
<comment type="caution">
    <text evidence="1">The sequence shown here is derived from an EMBL/GenBank/DDBJ whole genome shotgun (WGS) entry which is preliminary data.</text>
</comment>
<dbReference type="AlphaFoldDB" id="A0A9X2PBR2"/>
<dbReference type="RefSeq" id="WP_258425150.1">
    <property type="nucleotide sequence ID" value="NZ_JANSUY010000027.1"/>
</dbReference>